<proteinExistence type="predicted"/>
<evidence type="ECO:0000313" key="1">
    <source>
        <dbReference type="EMBL" id="TFK67412.1"/>
    </source>
</evidence>
<dbReference type="EMBL" id="ML208376">
    <property type="protein sequence ID" value="TFK67412.1"/>
    <property type="molecule type" value="Genomic_DNA"/>
</dbReference>
<name>A0ACD3APG8_9AGAR</name>
<evidence type="ECO:0000313" key="2">
    <source>
        <dbReference type="Proteomes" id="UP000308600"/>
    </source>
</evidence>
<keyword evidence="2" id="KW-1185">Reference proteome</keyword>
<gene>
    <name evidence="1" type="ORF">BDN72DRAFT_843018</name>
</gene>
<sequence length="419" mass="47958">MSPPTFPHDVLEEILSQLSPVEDRSFLQSLCLVSRGVRDVCQGLLFSSLDIVVDVKNTEGRSRLERLRNSLQSNTRLLSHVHEVRLTILQSHEFYTDRIQPIILAVILNLLGASPIHTFKIPFVAGRTLGWICFSENTRTALLRIFNNPTFRELSISALSVPSNFFDSFERIRDLEFLGLLIDDFSMSNQHPPIQGKCKRQHRVSRLKVLRPLTFAWRKTVDCIGPSIGLDIGHLEYLALSASDLRYTAHFFALKSLKEFWIGQSHWMDDTSTFNGVAFAPPLELGALTSLVRLSICGRYATFSRQLFPFLKRSLSSFPHHHPSLQFISFGIETNQEVYRASQWSLSHELFDWLATFCDEGRLTQIAIELWFPIRSPESETDAWKEEAKAEALKEIAWKGPKDALTFNIKDFNVFPMWG</sequence>
<organism evidence="1 2">
    <name type="scientific">Pluteus cervinus</name>
    <dbReference type="NCBI Taxonomy" id="181527"/>
    <lineage>
        <taxon>Eukaryota</taxon>
        <taxon>Fungi</taxon>
        <taxon>Dikarya</taxon>
        <taxon>Basidiomycota</taxon>
        <taxon>Agaricomycotina</taxon>
        <taxon>Agaricomycetes</taxon>
        <taxon>Agaricomycetidae</taxon>
        <taxon>Agaricales</taxon>
        <taxon>Pluteineae</taxon>
        <taxon>Pluteaceae</taxon>
        <taxon>Pluteus</taxon>
    </lineage>
</organism>
<accession>A0ACD3APG8</accession>
<protein>
    <submittedName>
        <fullName evidence="1">Uncharacterized protein</fullName>
    </submittedName>
</protein>
<reference evidence="1 2" key="1">
    <citation type="journal article" date="2019" name="Nat. Ecol. Evol.">
        <title>Megaphylogeny resolves global patterns of mushroom evolution.</title>
        <authorList>
            <person name="Varga T."/>
            <person name="Krizsan K."/>
            <person name="Foldi C."/>
            <person name="Dima B."/>
            <person name="Sanchez-Garcia M."/>
            <person name="Sanchez-Ramirez S."/>
            <person name="Szollosi G.J."/>
            <person name="Szarkandi J.G."/>
            <person name="Papp V."/>
            <person name="Albert L."/>
            <person name="Andreopoulos W."/>
            <person name="Angelini C."/>
            <person name="Antonin V."/>
            <person name="Barry K.W."/>
            <person name="Bougher N.L."/>
            <person name="Buchanan P."/>
            <person name="Buyck B."/>
            <person name="Bense V."/>
            <person name="Catcheside P."/>
            <person name="Chovatia M."/>
            <person name="Cooper J."/>
            <person name="Damon W."/>
            <person name="Desjardin D."/>
            <person name="Finy P."/>
            <person name="Geml J."/>
            <person name="Haridas S."/>
            <person name="Hughes K."/>
            <person name="Justo A."/>
            <person name="Karasinski D."/>
            <person name="Kautmanova I."/>
            <person name="Kiss B."/>
            <person name="Kocsube S."/>
            <person name="Kotiranta H."/>
            <person name="LaButti K.M."/>
            <person name="Lechner B.E."/>
            <person name="Liimatainen K."/>
            <person name="Lipzen A."/>
            <person name="Lukacs Z."/>
            <person name="Mihaltcheva S."/>
            <person name="Morgado L.N."/>
            <person name="Niskanen T."/>
            <person name="Noordeloos M.E."/>
            <person name="Ohm R.A."/>
            <person name="Ortiz-Santana B."/>
            <person name="Ovrebo C."/>
            <person name="Racz N."/>
            <person name="Riley R."/>
            <person name="Savchenko A."/>
            <person name="Shiryaev A."/>
            <person name="Soop K."/>
            <person name="Spirin V."/>
            <person name="Szebenyi C."/>
            <person name="Tomsovsky M."/>
            <person name="Tulloss R.E."/>
            <person name="Uehling J."/>
            <person name="Grigoriev I.V."/>
            <person name="Vagvolgyi C."/>
            <person name="Papp T."/>
            <person name="Martin F.M."/>
            <person name="Miettinen O."/>
            <person name="Hibbett D.S."/>
            <person name="Nagy L.G."/>
        </authorList>
    </citation>
    <scope>NUCLEOTIDE SEQUENCE [LARGE SCALE GENOMIC DNA]</scope>
    <source>
        <strain evidence="1 2">NL-1719</strain>
    </source>
</reference>
<dbReference type="Proteomes" id="UP000308600">
    <property type="component" value="Unassembled WGS sequence"/>
</dbReference>